<dbReference type="PATRIC" id="fig|43675.28.peg.741"/>
<dbReference type="GO" id="GO:0003677">
    <property type="term" value="F:DNA binding"/>
    <property type="evidence" value="ECO:0007669"/>
    <property type="project" value="UniProtKB-KW"/>
</dbReference>
<reference evidence="8" key="1">
    <citation type="submission" date="2015-08" db="EMBL/GenBank/DDBJ databases">
        <title>Complete genome sequence of Rothia mucilaginosa strain NUM-Rm6536.</title>
        <authorList>
            <person name="Nambu T."/>
        </authorList>
    </citation>
    <scope>NUCLEOTIDE SEQUENCE [LARGE SCALE GENOMIC DNA]</scope>
    <source>
        <strain evidence="8">NUM-Rm6536</strain>
    </source>
</reference>
<gene>
    <name evidence="7" type="ORF">RM6536_0723</name>
</gene>
<dbReference type="PROSITE" id="PS50931">
    <property type="entry name" value="HTH_LYSR"/>
    <property type="match status" value="1"/>
</dbReference>
<evidence type="ECO:0000259" key="6">
    <source>
        <dbReference type="PROSITE" id="PS50931"/>
    </source>
</evidence>
<dbReference type="Pfam" id="PF00126">
    <property type="entry name" value="HTH_1"/>
    <property type="match status" value="1"/>
</dbReference>
<name>A0A0K2RYV0_9MICC</name>
<proteinExistence type="inferred from homology"/>
<dbReference type="RefSeq" id="WP_060824095.1">
    <property type="nucleotide sequence ID" value="NZ_AP014938.1"/>
</dbReference>
<evidence type="ECO:0000256" key="5">
    <source>
        <dbReference type="ARBA" id="ARBA00023163"/>
    </source>
</evidence>
<evidence type="ECO:0000256" key="3">
    <source>
        <dbReference type="ARBA" id="ARBA00023125"/>
    </source>
</evidence>
<keyword evidence="5" id="KW-0804">Transcription</keyword>
<dbReference type="NCBIfam" id="NF002964">
    <property type="entry name" value="PRK03635.1"/>
    <property type="match status" value="1"/>
</dbReference>
<keyword evidence="3" id="KW-0238">DNA-binding</keyword>
<dbReference type="PANTHER" id="PTHR30579:SF2">
    <property type="entry name" value="HTH-TYPE TRANSCRIPTIONAL REGULATOR ARGP"/>
    <property type="match status" value="1"/>
</dbReference>
<evidence type="ECO:0000256" key="2">
    <source>
        <dbReference type="ARBA" id="ARBA00023015"/>
    </source>
</evidence>
<dbReference type="NCBIfam" id="TIGR03298">
    <property type="entry name" value="argP"/>
    <property type="match status" value="1"/>
</dbReference>
<keyword evidence="2" id="KW-0805">Transcription regulation</keyword>
<dbReference type="InterPro" id="IPR050176">
    <property type="entry name" value="LTTR"/>
</dbReference>
<evidence type="ECO:0000256" key="1">
    <source>
        <dbReference type="ARBA" id="ARBA00009437"/>
    </source>
</evidence>
<dbReference type="InterPro" id="IPR036388">
    <property type="entry name" value="WH-like_DNA-bd_sf"/>
</dbReference>
<dbReference type="AlphaFoldDB" id="A0A0K2RYV0"/>
<sequence length="305" mass="33933">MTRFSTDQLTTFATVIEYGTFDAAADILRVSPSAISQRIKAMEQIAGKVLLRRSNPVTPTDAGQSVLRIARQSEFLQQEMERELMGAGGFQSVSVAVNADSLATWFLDAVGTLSREDSIFCDLRREGEFHSSAMLRSGEVMAVITSKPEKIPGCSVETLGVARYWCVATPDYVQLYLPGWPKRVSREELNRAPVVEYDRKDFVQDVARVLIEQEVGLDAEETFTQSPTIYIPSSPDYARAVSSGIAWGLIPEAQCAEELASGHLMKLAATPVEFPLYWQRWNINSPVMETVTRRVHEAARGDLIY</sequence>
<comment type="similarity">
    <text evidence="1">Belongs to the LysR transcriptional regulatory family.</text>
</comment>
<dbReference type="InterPro" id="IPR000847">
    <property type="entry name" value="LysR_HTH_N"/>
</dbReference>
<dbReference type="Gene3D" id="3.40.190.290">
    <property type="match status" value="1"/>
</dbReference>
<organism evidence="7">
    <name type="scientific">Rothia mucilaginosa</name>
    <dbReference type="NCBI Taxonomy" id="43675"/>
    <lineage>
        <taxon>Bacteria</taxon>
        <taxon>Bacillati</taxon>
        <taxon>Actinomycetota</taxon>
        <taxon>Actinomycetes</taxon>
        <taxon>Micrococcales</taxon>
        <taxon>Micrococcaceae</taxon>
        <taxon>Rothia</taxon>
    </lineage>
</organism>
<dbReference type="SUPFAM" id="SSF53850">
    <property type="entry name" value="Periplasmic binding protein-like II"/>
    <property type="match status" value="1"/>
</dbReference>
<feature type="domain" description="HTH lysR-type" evidence="6">
    <location>
        <begin position="4"/>
        <end position="60"/>
    </location>
</feature>
<dbReference type="PANTHER" id="PTHR30579">
    <property type="entry name" value="TRANSCRIPTIONAL REGULATOR"/>
    <property type="match status" value="1"/>
</dbReference>
<dbReference type="EMBL" id="AP014938">
    <property type="protein sequence ID" value="BAS19970.1"/>
    <property type="molecule type" value="Genomic_DNA"/>
</dbReference>
<dbReference type="InterPro" id="IPR017685">
    <property type="entry name" value="ArgP"/>
</dbReference>
<evidence type="ECO:0000313" key="7">
    <source>
        <dbReference type="EMBL" id="BAS19970.1"/>
    </source>
</evidence>
<dbReference type="Proteomes" id="UP000066203">
    <property type="component" value="Chromosome"/>
</dbReference>
<dbReference type="Pfam" id="PF03466">
    <property type="entry name" value="LysR_substrate"/>
    <property type="match status" value="1"/>
</dbReference>
<evidence type="ECO:0000313" key="8">
    <source>
        <dbReference type="Proteomes" id="UP000066203"/>
    </source>
</evidence>
<dbReference type="SUPFAM" id="SSF46785">
    <property type="entry name" value="Winged helix' DNA-binding domain"/>
    <property type="match status" value="1"/>
</dbReference>
<dbReference type="Gene3D" id="1.10.10.10">
    <property type="entry name" value="Winged helix-like DNA-binding domain superfamily/Winged helix DNA-binding domain"/>
    <property type="match status" value="1"/>
</dbReference>
<protein>
    <submittedName>
        <fullName evidence="7">Regulatory protein LysR</fullName>
    </submittedName>
</protein>
<dbReference type="GO" id="GO:0003700">
    <property type="term" value="F:DNA-binding transcription factor activity"/>
    <property type="evidence" value="ECO:0007669"/>
    <property type="project" value="InterPro"/>
</dbReference>
<accession>A0A0K2RYV0</accession>
<evidence type="ECO:0000256" key="4">
    <source>
        <dbReference type="ARBA" id="ARBA00023159"/>
    </source>
</evidence>
<dbReference type="InterPro" id="IPR036390">
    <property type="entry name" value="WH_DNA-bd_sf"/>
</dbReference>
<dbReference type="InterPro" id="IPR005119">
    <property type="entry name" value="LysR_subst-bd"/>
</dbReference>
<keyword evidence="4" id="KW-0010">Activator</keyword>